<accession>A0A4Y1ZLN3</accession>
<gene>
    <name evidence="1" type="ORF">AVEN_198671_1</name>
</gene>
<dbReference type="AlphaFoldDB" id="A0A4Y1ZLN3"/>
<feature type="non-terminal residue" evidence="1">
    <location>
        <position position="1"/>
    </location>
</feature>
<name>A0A4Y1ZLN3_ARAVE</name>
<evidence type="ECO:0000313" key="2">
    <source>
        <dbReference type="Proteomes" id="UP000499080"/>
    </source>
</evidence>
<dbReference type="Proteomes" id="UP000499080">
    <property type="component" value="Unassembled WGS sequence"/>
</dbReference>
<dbReference type="EMBL" id="BGPR01226399">
    <property type="protein sequence ID" value="GBL57230.1"/>
    <property type="molecule type" value="Genomic_DNA"/>
</dbReference>
<keyword evidence="2" id="KW-1185">Reference proteome</keyword>
<proteinExistence type="predicted"/>
<sequence length="61" mass="7378">RKKQQVQAKKEEKDNWIQTDLQDLVKKIGRRELVFQDDCRKYLRLCERMLDQNVSEANLGE</sequence>
<evidence type="ECO:0000313" key="1">
    <source>
        <dbReference type="EMBL" id="GBL57230.1"/>
    </source>
</evidence>
<comment type="caution">
    <text evidence="1">The sequence shown here is derived from an EMBL/GenBank/DDBJ whole genome shotgun (WGS) entry which is preliminary data.</text>
</comment>
<protein>
    <submittedName>
        <fullName evidence="1">Uncharacterized protein</fullName>
    </submittedName>
</protein>
<organism evidence="1 2">
    <name type="scientific">Araneus ventricosus</name>
    <name type="common">Orbweaver spider</name>
    <name type="synonym">Epeira ventricosa</name>
    <dbReference type="NCBI Taxonomy" id="182803"/>
    <lineage>
        <taxon>Eukaryota</taxon>
        <taxon>Metazoa</taxon>
        <taxon>Ecdysozoa</taxon>
        <taxon>Arthropoda</taxon>
        <taxon>Chelicerata</taxon>
        <taxon>Arachnida</taxon>
        <taxon>Araneae</taxon>
        <taxon>Araneomorphae</taxon>
        <taxon>Entelegynae</taxon>
        <taxon>Araneoidea</taxon>
        <taxon>Araneidae</taxon>
        <taxon>Araneus</taxon>
    </lineage>
</organism>
<reference evidence="1 2" key="1">
    <citation type="journal article" date="2019" name="Sci. Rep.">
        <title>Orb-weaving spider Araneus ventricosus genome elucidates the spidroin gene catalogue.</title>
        <authorList>
            <person name="Kono N."/>
            <person name="Nakamura H."/>
            <person name="Ohtoshi R."/>
            <person name="Moran D.A.P."/>
            <person name="Shinohara A."/>
            <person name="Yoshida Y."/>
            <person name="Fujiwara M."/>
            <person name="Mori M."/>
            <person name="Tomita M."/>
            <person name="Arakawa K."/>
        </authorList>
    </citation>
    <scope>NUCLEOTIDE SEQUENCE [LARGE SCALE GENOMIC DNA]</scope>
</reference>